<comment type="caution">
    <text evidence="3">The sequence shown here is derived from an EMBL/GenBank/DDBJ whole genome shotgun (WGS) entry which is preliminary data.</text>
</comment>
<gene>
    <name evidence="3" type="ORF">HPB51_009724</name>
</gene>
<feature type="domain" description="ZSWIM1/3 RNaseH-like" evidence="2">
    <location>
        <begin position="706"/>
        <end position="832"/>
    </location>
</feature>
<dbReference type="Gene3D" id="3.40.50.1110">
    <property type="entry name" value="SGNH hydrolase"/>
    <property type="match status" value="1"/>
</dbReference>
<sequence>MIADKLASFDVVIVHVGTNNTVDSVNMCMDKYRQLAQGIIESNPTLHVAFSAILPRGQNRYRQGEEQLCDVCHLNDHYRNVNAALAQLCLERGFTILDSLVDSWPGFLSRDGVHPSRLGNKVLADFLHREACALSTQLERRQIQQSYKESKASAWSGWARQEHFSINLEVDFPALGMHAVQYSPAVGGPSAAQAPVWKTSSALMQRHDTDQLASTIHGIGFTLVGGVRVLCKGSKAWWTWDSLPSPIFHGTSVPCKGNTGERPIQPMIPSRGASTTCDRKIRRASQEHESALVRSSVGEEEASAGKAAVPQAVGQCGDSEWKLVQPKKSRRKAAALHKQEQSSKLCADSEGKVLAVTAAKSIRSTSPMTAVVSQKQIQSASSAVCGRKPEGRGSVSHNVIRDSFKKVQRVPSKQLKDCSVSSATHCESVTNDAVNEVSVCKSHLPALTRDCMRIERDPGTEAGDPMEAGCTAAVQYKYCEAALTSRSRPVSPGAQAICVNTGANPTVLNNPVNTLYGGGSKVYLNATFDNFPSFKKSFDEWCREGRHVVMINKSNKSPFTSEDKDFEYIRIKYSCIHGRTIKPRGIGKRRKQAYNGTGCEMAVSVSLCKSPTLHYKITKLQAKHNHPTEYYDLYPQKRLLNHEEKEEFFDLAKCNIGSKDFKNLVEQKTGKKVTTKDINNYKQRFSIPIRNEQAHGEMVLEKVETLLKNNPNWVIHYEMNQNNNLQFILLQTTHMREILEKYPEILFIDGTYKVNIEGYILYSILVQDGRGRGRRVCYAFLRNETTEIVEPMFTKFVDFNPFVVSACKVVMIDKDLNELRILTSILPNSNILLCTWHVLHCFQQKVNEKARQQRDQLLPLLKSLVYSPTEQDYFDKLANLQAMTCTDFISYYMHNWHLSVRDFTKQDLFDKACIPDRWCKDHFLSDSCTTTSATPVVTSSIQSPPCVKLDTAQEKYTYAYRSLCEMSKTVANVLSNCGEKELMEKLSSCEAFFRNLTTFPRNQTSAAIKAAPAQLAQTTATSYLGHYNSTKLVVPLVKARRGRPEKVRAVKRKFFPNQVKKVQYIVDSPCCQVIRKLDDAVFF</sequence>
<dbReference type="CDD" id="cd00229">
    <property type="entry name" value="SGNH_hydrolase"/>
    <property type="match status" value="1"/>
</dbReference>
<reference evidence="3" key="1">
    <citation type="journal article" date="2020" name="Cell">
        <title>Large-Scale Comparative Analyses of Tick Genomes Elucidate Their Genetic Diversity and Vector Capacities.</title>
        <authorList>
            <consortium name="Tick Genome and Microbiome Consortium (TIGMIC)"/>
            <person name="Jia N."/>
            <person name="Wang J."/>
            <person name="Shi W."/>
            <person name="Du L."/>
            <person name="Sun Y."/>
            <person name="Zhan W."/>
            <person name="Jiang J.F."/>
            <person name="Wang Q."/>
            <person name="Zhang B."/>
            <person name="Ji P."/>
            <person name="Bell-Sakyi L."/>
            <person name="Cui X.M."/>
            <person name="Yuan T.T."/>
            <person name="Jiang B.G."/>
            <person name="Yang W.F."/>
            <person name="Lam T.T."/>
            <person name="Chang Q.C."/>
            <person name="Ding S.J."/>
            <person name="Wang X.J."/>
            <person name="Zhu J.G."/>
            <person name="Ruan X.D."/>
            <person name="Zhao L."/>
            <person name="Wei J.T."/>
            <person name="Ye R.Z."/>
            <person name="Que T.C."/>
            <person name="Du C.H."/>
            <person name="Zhou Y.H."/>
            <person name="Cheng J.X."/>
            <person name="Dai P.F."/>
            <person name="Guo W.B."/>
            <person name="Han X.H."/>
            <person name="Huang E.J."/>
            <person name="Li L.F."/>
            <person name="Wei W."/>
            <person name="Gao Y.C."/>
            <person name="Liu J.Z."/>
            <person name="Shao H.Z."/>
            <person name="Wang X."/>
            <person name="Wang C.C."/>
            <person name="Yang T.C."/>
            <person name="Huo Q.B."/>
            <person name="Li W."/>
            <person name="Chen H.Y."/>
            <person name="Chen S.E."/>
            <person name="Zhou L.G."/>
            <person name="Ni X.B."/>
            <person name="Tian J.H."/>
            <person name="Sheng Y."/>
            <person name="Liu T."/>
            <person name="Pan Y.S."/>
            <person name="Xia L.Y."/>
            <person name="Li J."/>
            <person name="Zhao F."/>
            <person name="Cao W.C."/>
        </authorList>
    </citation>
    <scope>NUCLEOTIDE SEQUENCE</scope>
    <source>
        <strain evidence="3">Rmic-2018</strain>
    </source>
</reference>
<dbReference type="SUPFAM" id="SSF52266">
    <property type="entry name" value="SGNH hydrolase"/>
    <property type="match status" value="1"/>
</dbReference>
<evidence type="ECO:0000259" key="2">
    <source>
        <dbReference type="Pfam" id="PF21056"/>
    </source>
</evidence>
<keyword evidence="4" id="KW-1185">Reference proteome</keyword>
<reference evidence="3" key="2">
    <citation type="submission" date="2021-09" db="EMBL/GenBank/DDBJ databases">
        <authorList>
            <person name="Jia N."/>
            <person name="Wang J."/>
            <person name="Shi W."/>
            <person name="Du L."/>
            <person name="Sun Y."/>
            <person name="Zhan W."/>
            <person name="Jiang J."/>
            <person name="Wang Q."/>
            <person name="Zhang B."/>
            <person name="Ji P."/>
            <person name="Sakyi L.B."/>
            <person name="Cui X."/>
            <person name="Yuan T."/>
            <person name="Jiang B."/>
            <person name="Yang W."/>
            <person name="Lam T.T.-Y."/>
            <person name="Chang Q."/>
            <person name="Ding S."/>
            <person name="Wang X."/>
            <person name="Zhu J."/>
            <person name="Ruan X."/>
            <person name="Zhao L."/>
            <person name="Wei J."/>
            <person name="Que T."/>
            <person name="Du C."/>
            <person name="Cheng J."/>
            <person name="Dai P."/>
            <person name="Han X."/>
            <person name="Huang E."/>
            <person name="Gao Y."/>
            <person name="Liu J."/>
            <person name="Shao H."/>
            <person name="Ye R."/>
            <person name="Li L."/>
            <person name="Wei W."/>
            <person name="Wang X."/>
            <person name="Wang C."/>
            <person name="Huo Q."/>
            <person name="Li W."/>
            <person name="Guo W."/>
            <person name="Chen H."/>
            <person name="Chen S."/>
            <person name="Zhou L."/>
            <person name="Zhou L."/>
            <person name="Ni X."/>
            <person name="Tian J."/>
            <person name="Zhou Y."/>
            <person name="Sheng Y."/>
            <person name="Liu T."/>
            <person name="Pan Y."/>
            <person name="Xia L."/>
            <person name="Li J."/>
            <person name="Zhao F."/>
            <person name="Cao W."/>
        </authorList>
    </citation>
    <scope>NUCLEOTIDE SEQUENCE</scope>
    <source>
        <strain evidence="3">Rmic-2018</strain>
        <tissue evidence="3">Larvae</tissue>
    </source>
</reference>
<dbReference type="InterPro" id="IPR036514">
    <property type="entry name" value="SGNH_hydro_sf"/>
</dbReference>
<dbReference type="VEuPathDB" id="VectorBase:LOC119178368"/>
<dbReference type="Proteomes" id="UP000821866">
    <property type="component" value="Chromosome 9"/>
</dbReference>
<dbReference type="Pfam" id="PF21056">
    <property type="entry name" value="ZSWIM1-3_RNaseH-like"/>
    <property type="match status" value="1"/>
</dbReference>
<name>A0A9J6D4U7_RHIMP</name>
<evidence type="ECO:0000313" key="3">
    <source>
        <dbReference type="EMBL" id="KAH8009050.1"/>
    </source>
</evidence>
<evidence type="ECO:0000313" key="4">
    <source>
        <dbReference type="Proteomes" id="UP000821866"/>
    </source>
</evidence>
<dbReference type="InterPro" id="IPR048324">
    <property type="entry name" value="ZSWIM1-3_RNaseH-like"/>
</dbReference>
<dbReference type="InterPro" id="IPR052579">
    <property type="entry name" value="Zinc_finger_SWIM"/>
</dbReference>
<dbReference type="AlphaFoldDB" id="A0A9J6D4U7"/>
<accession>A0A9J6D4U7</accession>
<evidence type="ECO:0000256" key="1">
    <source>
        <dbReference type="SAM" id="MobiDB-lite"/>
    </source>
</evidence>
<proteinExistence type="predicted"/>
<dbReference type="EMBL" id="JABSTU010000011">
    <property type="protein sequence ID" value="KAH8009050.1"/>
    <property type="molecule type" value="Genomic_DNA"/>
</dbReference>
<organism evidence="3 4">
    <name type="scientific">Rhipicephalus microplus</name>
    <name type="common">Cattle tick</name>
    <name type="synonym">Boophilus microplus</name>
    <dbReference type="NCBI Taxonomy" id="6941"/>
    <lineage>
        <taxon>Eukaryota</taxon>
        <taxon>Metazoa</taxon>
        <taxon>Ecdysozoa</taxon>
        <taxon>Arthropoda</taxon>
        <taxon>Chelicerata</taxon>
        <taxon>Arachnida</taxon>
        <taxon>Acari</taxon>
        <taxon>Parasitiformes</taxon>
        <taxon>Ixodida</taxon>
        <taxon>Ixodoidea</taxon>
        <taxon>Ixodidae</taxon>
        <taxon>Rhipicephalinae</taxon>
        <taxon>Rhipicephalus</taxon>
        <taxon>Boophilus</taxon>
    </lineage>
</organism>
<protein>
    <recommendedName>
        <fullName evidence="2">ZSWIM1/3 RNaseH-like domain-containing protein</fullName>
    </recommendedName>
</protein>
<feature type="region of interest" description="Disordered" evidence="1">
    <location>
        <begin position="288"/>
        <end position="310"/>
    </location>
</feature>
<dbReference type="PANTHER" id="PTHR31569">
    <property type="entry name" value="SWIM-TYPE DOMAIN-CONTAINING PROTEIN"/>
    <property type="match status" value="1"/>
</dbReference>
<dbReference type="PANTHER" id="PTHR31569:SF4">
    <property type="entry name" value="SWIM-TYPE DOMAIN-CONTAINING PROTEIN"/>
    <property type="match status" value="1"/>
</dbReference>